<dbReference type="SUPFAM" id="SSF51556">
    <property type="entry name" value="Metallo-dependent hydrolases"/>
    <property type="match status" value="2"/>
</dbReference>
<evidence type="ECO:0000256" key="2">
    <source>
        <dbReference type="SAM" id="Phobius"/>
    </source>
</evidence>
<sequence length="793" mass="89197">AGDCVAVHDFVKEGLPEWPEMVGSGFDSGIFMSARLSLLSREFATRHGSALVPLVDLCNHSATPAAHQSWDLQGDAMVITAVRDLEAGEELLITYGLTSNPMLLRTYGFVLPPGIEPAWTVSFPVSELIDICGPGPRKELEDRFLPLLEFQLTTAGVVDFLSDAMAACARGGGDGALLLRQLVTSKMEEYEPCPKHSKEEAFSVPTRTATAPKKEQTARQVSWEEVPIGSGKVGVPHGFYAALLECMDECGVSHAAIMGCPLKKNWSEFETRRARTWCGFRPRIGIRPTDRSANFGNEIQWRGLGKLILRFSEVTNLTVGSVPYPGHPALNGIMHEAQRRNLPVMIQHNACSESTKPYKYGFEYTGELEEMLQAYDDVNVLWVDAGIYVRGQWAGYKEELARLMKGNKNLYISITPTVLKLQKIASKDLLEIAEMYPDHVMLGSSTIGTFKDAGSNPAADSGARTGKYKKDWELMKKWAGQLSRETYKKVTFTNAFHLFKHRADNEKFDGGKSFENKITYTSAHQVRTVSSKLHNMENAKQKDYEPPAEKNRMLSGMTDGKLMHDGEIKHVVIDTHLHMLDFLHKSSGTRKILQAMDGCGVEKAVLIGMPCCKKWSKDEPEQPLYYQDDNGQCYFYSYSDQMVADAWMALPDDKRCRFAPVMAGFNPTDINAIAHVERMWDKYPGLWRGLGEVMCRHDDLTMLLQDDECPVINHMAMRPLYEFCIKHDLNCLVHHNADRTAEEESDDHYEYLWEVEQVLTTFPDLKLVWLGFVVVVGQGVLFSCFRLFETSPF</sequence>
<evidence type="ECO:0000313" key="5">
    <source>
        <dbReference type="Proteomes" id="UP000626109"/>
    </source>
</evidence>
<feature type="region of interest" description="Disordered" evidence="1">
    <location>
        <begin position="197"/>
        <end position="221"/>
    </location>
</feature>
<feature type="transmembrane region" description="Helical" evidence="2">
    <location>
        <begin position="767"/>
        <end position="788"/>
    </location>
</feature>
<dbReference type="GO" id="GO:0016279">
    <property type="term" value="F:protein-lysine N-methyltransferase activity"/>
    <property type="evidence" value="ECO:0007669"/>
    <property type="project" value="TreeGrafter"/>
</dbReference>
<dbReference type="EMBL" id="CAJNNW010028191">
    <property type="protein sequence ID" value="CAE8695075.1"/>
    <property type="molecule type" value="Genomic_DNA"/>
</dbReference>
<proteinExistence type="predicted"/>
<feature type="non-terminal residue" evidence="4">
    <location>
        <position position="793"/>
    </location>
</feature>
<reference evidence="4" key="1">
    <citation type="submission" date="2021-02" db="EMBL/GenBank/DDBJ databases">
        <authorList>
            <person name="Dougan E. K."/>
            <person name="Rhodes N."/>
            <person name="Thang M."/>
            <person name="Chan C."/>
        </authorList>
    </citation>
    <scope>NUCLEOTIDE SEQUENCE</scope>
</reference>
<dbReference type="InterPro" id="IPR001214">
    <property type="entry name" value="SET_dom"/>
</dbReference>
<dbReference type="Gene3D" id="3.90.1410.10">
    <property type="entry name" value="set domain protein methyltransferase, domain 1"/>
    <property type="match status" value="1"/>
</dbReference>
<dbReference type="InterPro" id="IPR032466">
    <property type="entry name" value="Metal_Hydrolase"/>
</dbReference>
<keyword evidence="2" id="KW-0812">Transmembrane</keyword>
<organism evidence="4 5">
    <name type="scientific">Polarella glacialis</name>
    <name type="common">Dinoflagellate</name>
    <dbReference type="NCBI Taxonomy" id="89957"/>
    <lineage>
        <taxon>Eukaryota</taxon>
        <taxon>Sar</taxon>
        <taxon>Alveolata</taxon>
        <taxon>Dinophyceae</taxon>
        <taxon>Suessiales</taxon>
        <taxon>Suessiaceae</taxon>
        <taxon>Polarella</taxon>
    </lineage>
</organism>
<dbReference type="PANTHER" id="PTHR13271">
    <property type="entry name" value="UNCHARACTERIZED PUTATIVE METHYLTRANSFERASE"/>
    <property type="match status" value="1"/>
</dbReference>
<dbReference type="AlphaFoldDB" id="A0A813KBY4"/>
<comment type="caution">
    <text evidence="4">The sequence shown here is derived from an EMBL/GenBank/DDBJ whole genome shotgun (WGS) entry which is preliminary data.</text>
</comment>
<dbReference type="PROSITE" id="PS50280">
    <property type="entry name" value="SET"/>
    <property type="match status" value="1"/>
</dbReference>
<name>A0A813KBY4_POLGL</name>
<dbReference type="PANTHER" id="PTHR13271:SF145">
    <property type="entry name" value="SET DOMAIN-CONTAINING PROTEIN"/>
    <property type="match status" value="1"/>
</dbReference>
<accession>A0A813KBY4</accession>
<keyword evidence="2" id="KW-1133">Transmembrane helix</keyword>
<dbReference type="CDD" id="cd10527">
    <property type="entry name" value="SET_LSMT"/>
    <property type="match status" value="1"/>
</dbReference>
<keyword evidence="2" id="KW-0472">Membrane</keyword>
<dbReference type="InterPro" id="IPR046341">
    <property type="entry name" value="SET_dom_sf"/>
</dbReference>
<evidence type="ECO:0000256" key="1">
    <source>
        <dbReference type="SAM" id="MobiDB-lite"/>
    </source>
</evidence>
<gene>
    <name evidence="4" type="ORF">PGLA2088_LOCUS29180</name>
</gene>
<dbReference type="Pfam" id="PF00856">
    <property type="entry name" value="SET"/>
    <property type="match status" value="1"/>
</dbReference>
<evidence type="ECO:0000259" key="3">
    <source>
        <dbReference type="PROSITE" id="PS50280"/>
    </source>
</evidence>
<protein>
    <recommendedName>
        <fullName evidence="3">SET domain-containing protein</fullName>
    </recommendedName>
</protein>
<dbReference type="Gene3D" id="3.20.20.140">
    <property type="entry name" value="Metal-dependent hydrolases"/>
    <property type="match status" value="2"/>
</dbReference>
<feature type="domain" description="SET" evidence="3">
    <location>
        <begin position="1"/>
        <end position="96"/>
    </location>
</feature>
<dbReference type="SUPFAM" id="SSF82199">
    <property type="entry name" value="SET domain"/>
    <property type="match status" value="1"/>
</dbReference>
<dbReference type="Proteomes" id="UP000626109">
    <property type="component" value="Unassembled WGS sequence"/>
</dbReference>
<dbReference type="InterPro" id="IPR050600">
    <property type="entry name" value="SETD3_SETD6_MTase"/>
</dbReference>
<evidence type="ECO:0000313" key="4">
    <source>
        <dbReference type="EMBL" id="CAE8695075.1"/>
    </source>
</evidence>